<reference evidence="4" key="1">
    <citation type="journal article" date="2020" name="mSystems">
        <title>Genome- and Community-Level Interaction Insights into Carbon Utilization and Element Cycling Functions of Hydrothermarchaeota in Hydrothermal Sediment.</title>
        <authorList>
            <person name="Zhou Z."/>
            <person name="Liu Y."/>
            <person name="Xu W."/>
            <person name="Pan J."/>
            <person name="Luo Z.H."/>
            <person name="Li M."/>
        </authorList>
    </citation>
    <scope>NUCLEOTIDE SEQUENCE [LARGE SCALE GENOMIC DNA]</scope>
    <source>
        <strain evidence="4">SpSt-747</strain>
    </source>
</reference>
<evidence type="ECO:0000256" key="3">
    <source>
        <dbReference type="ARBA" id="ARBA00023065"/>
    </source>
</evidence>
<sequence length="112" mass="12564">MSRAYLAFVGGEERALCFRGMGFDVFPTRTLEELSAFLPTLRKNQYAIIFTEWRFYDAIKAHFEDLRGEALPVICAIPTSSVEVGRGGDIVRRLIEMAIGSSIMIQGEEKSP</sequence>
<accession>A0A7V3YGU6</accession>
<gene>
    <name evidence="4" type="ORF">ENV30_05875</name>
</gene>
<dbReference type="AlphaFoldDB" id="A0A7V3YGU6"/>
<dbReference type="SUPFAM" id="SSF159468">
    <property type="entry name" value="AtpF-like"/>
    <property type="match status" value="1"/>
</dbReference>
<dbReference type="InterPro" id="IPR008218">
    <property type="entry name" value="ATPase_V1-cplx_f_g_su"/>
</dbReference>
<protein>
    <recommendedName>
        <fullName evidence="5">V-type ATP synthase subunit F</fullName>
    </recommendedName>
</protein>
<proteinExistence type="inferred from homology"/>
<keyword evidence="3" id="KW-0406">Ion transport</keyword>
<evidence type="ECO:0000256" key="2">
    <source>
        <dbReference type="ARBA" id="ARBA00022448"/>
    </source>
</evidence>
<dbReference type="EMBL" id="DTFV01000085">
    <property type="protein sequence ID" value="HGI30820.1"/>
    <property type="molecule type" value="Genomic_DNA"/>
</dbReference>
<dbReference type="Gene3D" id="3.40.50.10580">
    <property type="entry name" value="ATPase, V1 complex, subunit F"/>
    <property type="match status" value="1"/>
</dbReference>
<dbReference type="GO" id="GO:0046961">
    <property type="term" value="F:proton-transporting ATPase activity, rotational mechanism"/>
    <property type="evidence" value="ECO:0007669"/>
    <property type="project" value="InterPro"/>
</dbReference>
<evidence type="ECO:0008006" key="5">
    <source>
        <dbReference type="Google" id="ProtNLM"/>
    </source>
</evidence>
<dbReference type="InterPro" id="IPR036906">
    <property type="entry name" value="ATPase_V1_fsu_sf"/>
</dbReference>
<evidence type="ECO:0000313" key="4">
    <source>
        <dbReference type="EMBL" id="HGI30820.1"/>
    </source>
</evidence>
<keyword evidence="2" id="KW-0813">Transport</keyword>
<organism evidence="4">
    <name type="scientific">Candidatus Caldatribacterium californiense</name>
    <dbReference type="NCBI Taxonomy" id="1454726"/>
    <lineage>
        <taxon>Bacteria</taxon>
        <taxon>Pseudomonadati</taxon>
        <taxon>Atribacterota</taxon>
        <taxon>Atribacteria</taxon>
        <taxon>Atribacterales</taxon>
        <taxon>Candidatus Caldatribacteriaceae</taxon>
        <taxon>Candidatus Caldatribacterium</taxon>
    </lineage>
</organism>
<comment type="caution">
    <text evidence="4">The sequence shown here is derived from an EMBL/GenBank/DDBJ whole genome shotgun (WGS) entry which is preliminary data.</text>
</comment>
<comment type="similarity">
    <text evidence="1">Belongs to the V-ATPase F subunit family.</text>
</comment>
<dbReference type="Pfam" id="PF01990">
    <property type="entry name" value="ATP-synt_F"/>
    <property type="match status" value="1"/>
</dbReference>
<name>A0A7V3YGU6_9BACT</name>
<evidence type="ECO:0000256" key="1">
    <source>
        <dbReference type="ARBA" id="ARBA00010148"/>
    </source>
</evidence>